<reference evidence="3" key="1">
    <citation type="submission" date="2017-01" db="EMBL/GenBank/DDBJ databases">
        <authorList>
            <person name="Varghese N."/>
            <person name="Submissions S."/>
        </authorList>
    </citation>
    <scope>NUCLEOTIDE SEQUENCE [LARGE SCALE GENOMIC DNA]</scope>
    <source>
        <strain evidence="3">DSM 22306</strain>
    </source>
</reference>
<keyword evidence="3" id="KW-1185">Reference proteome</keyword>
<accession>A0A1N7LHE4</accession>
<feature type="transmembrane region" description="Helical" evidence="1">
    <location>
        <begin position="21"/>
        <end position="42"/>
    </location>
</feature>
<evidence type="ECO:0000313" key="2">
    <source>
        <dbReference type="EMBL" id="SIS73240.1"/>
    </source>
</evidence>
<evidence type="ECO:0000313" key="3">
    <source>
        <dbReference type="Proteomes" id="UP000185999"/>
    </source>
</evidence>
<name>A0A1N7LHE4_9GAMM</name>
<feature type="transmembrane region" description="Helical" evidence="1">
    <location>
        <begin position="137"/>
        <end position="159"/>
    </location>
</feature>
<dbReference type="InterPro" id="IPR018723">
    <property type="entry name" value="DUF2254_membrane"/>
</dbReference>
<proteinExistence type="predicted"/>
<dbReference type="EMBL" id="FTOE01000004">
    <property type="protein sequence ID" value="SIS73240.1"/>
    <property type="molecule type" value="Genomic_DNA"/>
</dbReference>
<dbReference type="OrthoDB" id="2955631at2"/>
<evidence type="ECO:0000256" key="1">
    <source>
        <dbReference type="SAM" id="Phobius"/>
    </source>
</evidence>
<feature type="transmembrane region" description="Helical" evidence="1">
    <location>
        <begin position="109"/>
        <end position="131"/>
    </location>
</feature>
<organism evidence="2 3">
    <name type="scientific">Neptunomonas antarctica</name>
    <dbReference type="NCBI Taxonomy" id="619304"/>
    <lineage>
        <taxon>Bacteria</taxon>
        <taxon>Pseudomonadati</taxon>
        <taxon>Pseudomonadota</taxon>
        <taxon>Gammaproteobacteria</taxon>
        <taxon>Oceanospirillales</taxon>
        <taxon>Oceanospirillaceae</taxon>
        <taxon>Neptunomonas</taxon>
    </lineage>
</organism>
<protein>
    <submittedName>
        <fullName evidence="2">Uncharacterized membrane protein</fullName>
    </submittedName>
</protein>
<dbReference type="Proteomes" id="UP000185999">
    <property type="component" value="Unassembled WGS sequence"/>
</dbReference>
<keyword evidence="1" id="KW-0812">Transmembrane</keyword>
<sequence>MSYLVSIDRLRFKLNRFSERLWVKPMFVCLLSVVAALVAKLADSTLLTHILPTIAEESIETLLSIMAASMLVIATFSVSSMVSAYASASSTATPRSFTLVMADDTSQNALSTFVGAFIFSIVALTAVKNHYFDTAGLFILFVLTAIVFSMVIITFVYWVDCIARLGRLGSTVEKVERTTARAFELRQTYPTLRCAPVTFQGRSRPVFAPSIGYVQHIDVSALQAWAEQAQVQIIVAALPGMLATPDKALAYISGHPCDQTWNDCKKIAESFQIGRARLFDDDPRFGLVVLSEIAGRALSPAVNDPGTAIDIIGTLLRLFIQWNEPILAKEEQMPKYDRVEMPELSVHDMFDDAFTSIARDGASTVEVSVRLQKALQTLASVGDAAMRDAAKHHAKMALERSRISMQMKDDLAAAIAAGSK</sequence>
<dbReference type="RefSeq" id="WP_054341642.1">
    <property type="nucleotide sequence ID" value="NZ_FTOE01000004.1"/>
</dbReference>
<dbReference type="Pfam" id="PF10011">
    <property type="entry name" value="DUF2254"/>
    <property type="match status" value="1"/>
</dbReference>
<dbReference type="AlphaFoldDB" id="A0A1N7LHE4"/>
<keyword evidence="1" id="KW-1133">Transmembrane helix</keyword>
<feature type="transmembrane region" description="Helical" evidence="1">
    <location>
        <begin position="62"/>
        <end position="88"/>
    </location>
</feature>
<dbReference type="STRING" id="619304.SAMN05421760_10433"/>
<gene>
    <name evidence="2" type="ORF">SAMN05421760_10433</name>
</gene>
<keyword evidence="1" id="KW-0472">Membrane</keyword>